<protein>
    <submittedName>
        <fullName evidence="1">Uncharacterized protein</fullName>
    </submittedName>
</protein>
<proteinExistence type="predicted"/>
<evidence type="ECO:0000313" key="2">
    <source>
        <dbReference type="Proteomes" id="UP001169760"/>
    </source>
</evidence>
<feature type="non-terminal residue" evidence="1">
    <location>
        <position position="1"/>
    </location>
</feature>
<sequence>CRNRSYPSHFFAGFLDLKRVKFISGSLLKYAAQQLLLWLLTVFEWPHRNPNRQQLRFLFLQLHSRGRFVTHGTPVLGT</sequence>
<accession>A0AAW7XFL8</accession>
<reference evidence="1" key="1">
    <citation type="submission" date="2023-07" db="EMBL/GenBank/DDBJ databases">
        <title>Genome content predicts the carbon catabolic preferences of heterotrophic bacteria.</title>
        <authorList>
            <person name="Gralka M."/>
        </authorList>
    </citation>
    <scope>NUCLEOTIDE SEQUENCE</scope>
    <source>
        <strain evidence="1">I3M17_2</strain>
    </source>
</reference>
<dbReference type="AlphaFoldDB" id="A0AAW7XFL8"/>
<name>A0AAW7XFL8_9GAMM</name>
<dbReference type="Proteomes" id="UP001169760">
    <property type="component" value="Unassembled WGS sequence"/>
</dbReference>
<dbReference type="RefSeq" id="WP_303494803.1">
    <property type="nucleotide sequence ID" value="NZ_JAUOPB010000596.1"/>
</dbReference>
<comment type="caution">
    <text evidence="1">The sequence shown here is derived from an EMBL/GenBank/DDBJ whole genome shotgun (WGS) entry which is preliminary data.</text>
</comment>
<dbReference type="EMBL" id="JAUOPB010000596">
    <property type="protein sequence ID" value="MDO6425308.1"/>
    <property type="molecule type" value="Genomic_DNA"/>
</dbReference>
<evidence type="ECO:0000313" key="1">
    <source>
        <dbReference type="EMBL" id="MDO6425308.1"/>
    </source>
</evidence>
<organism evidence="1 2">
    <name type="scientific">Saccharophagus degradans</name>
    <dbReference type="NCBI Taxonomy" id="86304"/>
    <lineage>
        <taxon>Bacteria</taxon>
        <taxon>Pseudomonadati</taxon>
        <taxon>Pseudomonadota</taxon>
        <taxon>Gammaproteobacteria</taxon>
        <taxon>Cellvibrionales</taxon>
        <taxon>Cellvibrionaceae</taxon>
        <taxon>Saccharophagus</taxon>
    </lineage>
</organism>
<feature type="non-terminal residue" evidence="1">
    <location>
        <position position="78"/>
    </location>
</feature>
<gene>
    <name evidence="1" type="ORF">Q4521_22740</name>
</gene>